<organism evidence="3 4">
    <name type="scientific">Neoarthrinium moseri</name>
    <dbReference type="NCBI Taxonomy" id="1658444"/>
    <lineage>
        <taxon>Eukaryota</taxon>
        <taxon>Fungi</taxon>
        <taxon>Dikarya</taxon>
        <taxon>Ascomycota</taxon>
        <taxon>Pezizomycotina</taxon>
        <taxon>Sordariomycetes</taxon>
        <taxon>Xylariomycetidae</taxon>
        <taxon>Amphisphaeriales</taxon>
        <taxon>Apiosporaceae</taxon>
        <taxon>Neoarthrinium</taxon>
    </lineage>
</organism>
<dbReference type="Gene3D" id="3.30.2040.10">
    <property type="entry name" value="PSTPO5379-like domain"/>
    <property type="match status" value="1"/>
</dbReference>
<comment type="caution">
    <text evidence="3">The sequence shown here is derived from an EMBL/GenBank/DDBJ whole genome shotgun (WGS) entry which is preliminary data.</text>
</comment>
<keyword evidence="2" id="KW-0456">Lyase</keyword>
<reference evidence="3" key="1">
    <citation type="submission" date="2021-03" db="EMBL/GenBank/DDBJ databases">
        <title>Revisited historic fungal species revealed as producer of novel bioactive compounds through whole genome sequencing and comparative genomics.</title>
        <authorList>
            <person name="Vignolle G.A."/>
            <person name="Hochenegger N."/>
            <person name="Mach R.L."/>
            <person name="Mach-Aigner A.R."/>
            <person name="Javad Rahimi M."/>
            <person name="Salim K.A."/>
            <person name="Chan C.M."/>
            <person name="Lim L.B.L."/>
            <person name="Cai F."/>
            <person name="Druzhinina I.S."/>
            <person name="U'Ren J.M."/>
            <person name="Derntl C."/>
        </authorList>
    </citation>
    <scope>NUCLEOTIDE SEQUENCE</scope>
    <source>
        <strain evidence="3">TUCIM 5799</strain>
    </source>
</reference>
<dbReference type="EMBL" id="JAFIMR010000010">
    <property type="protein sequence ID" value="KAI1873367.1"/>
    <property type="molecule type" value="Genomic_DNA"/>
</dbReference>
<dbReference type="GO" id="GO:0047820">
    <property type="term" value="F:D-glutamate cyclase activity"/>
    <property type="evidence" value="ECO:0007669"/>
    <property type="project" value="TreeGrafter"/>
</dbReference>
<dbReference type="OrthoDB" id="10262538at2759"/>
<accession>A0A9Q0AMX7</accession>
<evidence type="ECO:0000313" key="4">
    <source>
        <dbReference type="Proteomes" id="UP000829685"/>
    </source>
</evidence>
<dbReference type="Pfam" id="PF07286">
    <property type="entry name" value="D-Glu_cyclase"/>
    <property type="match status" value="1"/>
</dbReference>
<name>A0A9Q0AMX7_9PEZI</name>
<keyword evidence="4" id="KW-1185">Reference proteome</keyword>
<dbReference type="PANTHER" id="PTHR32022:SF10">
    <property type="entry name" value="D-GLUTAMATE CYCLASE, MITOCHONDRIAL"/>
    <property type="match status" value="1"/>
</dbReference>
<comment type="similarity">
    <text evidence="1">Belongs to the D-glutamate cyclase family.</text>
</comment>
<protein>
    <recommendedName>
        <fullName evidence="5">Hydro-lyase</fullName>
    </recommendedName>
</protein>
<dbReference type="GO" id="GO:0006536">
    <property type="term" value="P:glutamate metabolic process"/>
    <property type="evidence" value="ECO:0007669"/>
    <property type="project" value="TreeGrafter"/>
</dbReference>
<dbReference type="Gene3D" id="3.40.1640.10">
    <property type="entry name" value="PSTPO5379-like"/>
    <property type="match status" value="1"/>
</dbReference>
<sequence length="307" mass="33126">MTTLADKFSTEPLPRSQTLAPVLLTAQDVRLAARAQTFTSPTSGLAPGYLQANLIILPSRYASDFRLLCARNPVPCPLIAESASTGCFNAVKSYIPGSPVASNLDIRCDAPRYMVYRDSQLVKAGCLDIIDEWSDDHVAFLIGCSFGFESALAAAGLPPRHTVMGKNVPMYRTNVPMCPAGVFSGSTYVVSMRPYKACDIEKVRRITRGYNATHGEPIAWGWDAVAKLGIGSIDQVQWGDAPVTLDGRPLGEMSGSEEELPVFWGCGVTPQEAVMRANLEGIVMGHAPGYMLVIDSQDDDIVKATYT</sequence>
<evidence type="ECO:0008006" key="5">
    <source>
        <dbReference type="Google" id="ProtNLM"/>
    </source>
</evidence>
<dbReference type="InterPro" id="IPR038021">
    <property type="entry name" value="Putative_hydro-lyase"/>
</dbReference>
<dbReference type="InterPro" id="IPR009906">
    <property type="entry name" value="D-Glu_cyclase"/>
</dbReference>
<dbReference type="FunFam" id="3.30.2040.10:FF:000001">
    <property type="entry name" value="D-glutamate cyclase, mitochondrial"/>
    <property type="match status" value="1"/>
</dbReference>
<dbReference type="PANTHER" id="PTHR32022">
    <property type="entry name" value="D-GLUTAMATE CYCLASE, MITOCHONDRIAL"/>
    <property type="match status" value="1"/>
</dbReference>
<dbReference type="Proteomes" id="UP000829685">
    <property type="component" value="Unassembled WGS sequence"/>
</dbReference>
<evidence type="ECO:0000313" key="3">
    <source>
        <dbReference type="EMBL" id="KAI1873367.1"/>
    </source>
</evidence>
<evidence type="ECO:0000256" key="2">
    <source>
        <dbReference type="ARBA" id="ARBA00023239"/>
    </source>
</evidence>
<proteinExistence type="inferred from homology"/>
<dbReference type="AlphaFoldDB" id="A0A9Q0AMX7"/>
<evidence type="ECO:0000256" key="1">
    <source>
        <dbReference type="ARBA" id="ARBA00007896"/>
    </source>
</evidence>
<gene>
    <name evidence="3" type="ORF">JX265_004989</name>
</gene>
<dbReference type="SUPFAM" id="SSF160920">
    <property type="entry name" value="PSTPO5379-like"/>
    <property type="match status" value="1"/>
</dbReference>